<dbReference type="SUPFAM" id="SSF55811">
    <property type="entry name" value="Nudix"/>
    <property type="match status" value="1"/>
</dbReference>
<feature type="domain" description="Nudix hydrolase" evidence="7">
    <location>
        <begin position="16"/>
        <end position="146"/>
    </location>
</feature>
<keyword evidence="9" id="KW-1185">Reference proteome</keyword>
<dbReference type="InterPro" id="IPR000086">
    <property type="entry name" value="NUDIX_hydrolase_dom"/>
</dbReference>
<dbReference type="GO" id="GO:0010945">
    <property type="term" value="F:coenzyme A diphosphatase activity"/>
    <property type="evidence" value="ECO:0007669"/>
    <property type="project" value="InterPro"/>
</dbReference>
<keyword evidence="3" id="KW-0479">Metal-binding</keyword>
<dbReference type="Proteomes" id="UP000049578">
    <property type="component" value="Unassembled WGS sequence"/>
</dbReference>
<evidence type="ECO:0000256" key="6">
    <source>
        <dbReference type="ARBA" id="ARBA00023211"/>
    </source>
</evidence>
<dbReference type="Pfam" id="PF00293">
    <property type="entry name" value="NUDIX"/>
    <property type="match status" value="1"/>
</dbReference>
<evidence type="ECO:0000256" key="5">
    <source>
        <dbReference type="ARBA" id="ARBA00022842"/>
    </source>
</evidence>
<dbReference type="PANTHER" id="PTHR12992:SF11">
    <property type="entry name" value="MITOCHONDRIAL COENZYME A DIPHOSPHATASE NUDT8"/>
    <property type="match status" value="1"/>
</dbReference>
<gene>
    <name evidence="8" type="ORF">AKK44_07105</name>
</gene>
<comment type="caution">
    <text evidence="8">The sequence shown here is derived from an EMBL/GenBank/DDBJ whole genome shotgun (WGS) entry which is preliminary data.</text>
</comment>
<comment type="cofactor">
    <cofactor evidence="2">
        <name>Mg(2+)</name>
        <dbReference type="ChEBI" id="CHEBI:18420"/>
    </cofactor>
</comment>
<dbReference type="PROSITE" id="PS00893">
    <property type="entry name" value="NUDIX_BOX"/>
    <property type="match status" value="1"/>
</dbReference>
<dbReference type="InterPro" id="IPR015797">
    <property type="entry name" value="NUDIX_hydrolase-like_dom_sf"/>
</dbReference>
<keyword evidence="6" id="KW-0464">Manganese</keyword>
<dbReference type="RefSeq" id="WP_054279104.1">
    <property type="nucleotide sequence ID" value="NZ_LHQM01000032.1"/>
</dbReference>
<dbReference type="STRING" id="119224.AKK44_07105"/>
<evidence type="ECO:0000256" key="4">
    <source>
        <dbReference type="ARBA" id="ARBA00022801"/>
    </source>
</evidence>
<keyword evidence="5" id="KW-0460">Magnesium</keyword>
<evidence type="ECO:0000256" key="2">
    <source>
        <dbReference type="ARBA" id="ARBA00001946"/>
    </source>
</evidence>
<proteinExistence type="predicted"/>
<dbReference type="GO" id="GO:0046872">
    <property type="term" value="F:metal ion binding"/>
    <property type="evidence" value="ECO:0007669"/>
    <property type="project" value="UniProtKB-KW"/>
</dbReference>
<evidence type="ECO:0000259" key="7">
    <source>
        <dbReference type="PROSITE" id="PS51462"/>
    </source>
</evidence>
<protein>
    <submittedName>
        <fullName evidence="8">DNA mismatch repair protein MutT</fullName>
    </submittedName>
</protein>
<evidence type="ECO:0000313" key="8">
    <source>
        <dbReference type="EMBL" id="KPJ21952.1"/>
    </source>
</evidence>
<evidence type="ECO:0000313" key="9">
    <source>
        <dbReference type="Proteomes" id="UP000049578"/>
    </source>
</evidence>
<evidence type="ECO:0000256" key="1">
    <source>
        <dbReference type="ARBA" id="ARBA00001936"/>
    </source>
</evidence>
<accession>A0A0P6SD43</accession>
<comment type="cofactor">
    <cofactor evidence="1">
        <name>Mn(2+)</name>
        <dbReference type="ChEBI" id="CHEBI:29035"/>
    </cofactor>
</comment>
<sequence length="204" mass="23805">MKDVIKNYQAKPLGEKNRYAVCLPLIWENEQWHILYEIRSQHISQPGEVSFPGGRVEDNETYRQAAIRETTEELNVDASQIDIWGEIDYLVQSNRSIHCFVGELKVDDWRQIEANEEVDRLFTVPLNQLIEQSPVYYDLTAEPIKTSNFPFDRIRNGDRYAFSNHRHSIPFYENLDETIWGMTAQFTSRFTDIIRAASNQSGAN</sequence>
<evidence type="ECO:0000256" key="3">
    <source>
        <dbReference type="ARBA" id="ARBA00022723"/>
    </source>
</evidence>
<name>A0A0P6SD43_9STRE</name>
<dbReference type="EMBL" id="LHQM01000032">
    <property type="protein sequence ID" value="KPJ21952.1"/>
    <property type="molecule type" value="Genomic_DNA"/>
</dbReference>
<dbReference type="InterPro" id="IPR045121">
    <property type="entry name" value="CoAse"/>
</dbReference>
<dbReference type="PATRIC" id="fig|119224.3.peg.1162"/>
<reference evidence="8 9" key="1">
    <citation type="submission" date="2015-08" db="EMBL/GenBank/DDBJ databases">
        <title>Genome sequence of Streptococcus phocae subsp. phocae ATCC 51973T isolated from liver specimen obtained from seal.</title>
        <authorList>
            <person name="Avendano-Herrera R."/>
        </authorList>
    </citation>
    <scope>NUCLEOTIDE SEQUENCE [LARGE SCALE GENOMIC DNA]</scope>
    <source>
        <strain evidence="8 9">ATCC 51973</strain>
    </source>
</reference>
<dbReference type="PANTHER" id="PTHR12992">
    <property type="entry name" value="NUDIX HYDROLASE"/>
    <property type="match status" value="1"/>
</dbReference>
<dbReference type="InterPro" id="IPR020084">
    <property type="entry name" value="NUDIX_hydrolase_CS"/>
</dbReference>
<dbReference type="PROSITE" id="PS51462">
    <property type="entry name" value="NUDIX"/>
    <property type="match status" value="1"/>
</dbReference>
<dbReference type="AlphaFoldDB" id="A0A0P6SD43"/>
<dbReference type="Gene3D" id="3.90.79.10">
    <property type="entry name" value="Nucleoside Triphosphate Pyrophosphohydrolase"/>
    <property type="match status" value="1"/>
</dbReference>
<organism evidence="8 9">
    <name type="scientific">Streptococcus phocae</name>
    <dbReference type="NCBI Taxonomy" id="119224"/>
    <lineage>
        <taxon>Bacteria</taxon>
        <taxon>Bacillati</taxon>
        <taxon>Bacillota</taxon>
        <taxon>Bacilli</taxon>
        <taxon>Lactobacillales</taxon>
        <taxon>Streptococcaceae</taxon>
        <taxon>Streptococcus</taxon>
    </lineage>
</organism>
<keyword evidence="4" id="KW-0378">Hydrolase</keyword>
<dbReference type="CDD" id="cd03426">
    <property type="entry name" value="NUDIX_CoAse_Nudt7"/>
    <property type="match status" value="1"/>
</dbReference>